<dbReference type="AlphaFoldDB" id="A0A9W6IYC6"/>
<dbReference type="InterPro" id="IPR007372">
    <property type="entry name" value="Lipid/polyisoprenoid-bd_YceI"/>
</dbReference>
<keyword evidence="4" id="KW-1185">Reference proteome</keyword>
<dbReference type="Gene3D" id="2.40.128.110">
    <property type="entry name" value="Lipid/polyisoprenoid-binding, YceI-like"/>
    <property type="match status" value="1"/>
</dbReference>
<feature type="domain" description="Lipid/polyisoprenoid-binding YceI-like" evidence="2">
    <location>
        <begin position="40"/>
        <end position="203"/>
    </location>
</feature>
<dbReference type="SUPFAM" id="SSF101874">
    <property type="entry name" value="YceI-like"/>
    <property type="match status" value="1"/>
</dbReference>
<feature type="signal peptide" evidence="1">
    <location>
        <begin position="1"/>
        <end position="24"/>
    </location>
</feature>
<proteinExistence type="predicted"/>
<dbReference type="PANTHER" id="PTHR34406">
    <property type="entry name" value="PROTEIN YCEI"/>
    <property type="match status" value="1"/>
</dbReference>
<dbReference type="Pfam" id="PF04264">
    <property type="entry name" value="YceI"/>
    <property type="match status" value="1"/>
</dbReference>
<dbReference type="InterPro" id="IPR036761">
    <property type="entry name" value="TTHA0802/YceI-like_sf"/>
</dbReference>
<evidence type="ECO:0000259" key="2">
    <source>
        <dbReference type="SMART" id="SM00867"/>
    </source>
</evidence>
<protein>
    <submittedName>
        <fullName evidence="3">Polyisoprenoid-binding protein</fullName>
    </submittedName>
</protein>
<sequence length="204" mass="21095">MTPVMKKFALAFAAALLLATPVLAQETPGAADPSRVSGGVYKVDPNHTQVVWSVDHMGFSTLTGMFGQMSGSLTLDPKDPSAAKLEIEAPMAGLTVTAEKFHAHLLSKELLDAGKFPSASFKSTSVAVSGQTAKITGDLTLHGVTKPVTLDAVFQGAGVNPMSKAETVGFSATGSVKRSDFGLGAFAPVVSDELRLTIAGAFEK</sequence>
<dbReference type="SMART" id="SM00867">
    <property type="entry name" value="YceI"/>
    <property type="match status" value="1"/>
</dbReference>
<organism evidence="3 4">
    <name type="scientific">Hansschlegelia plantiphila</name>
    <dbReference type="NCBI Taxonomy" id="374655"/>
    <lineage>
        <taxon>Bacteria</taxon>
        <taxon>Pseudomonadati</taxon>
        <taxon>Pseudomonadota</taxon>
        <taxon>Alphaproteobacteria</taxon>
        <taxon>Hyphomicrobiales</taxon>
        <taxon>Methylopilaceae</taxon>
        <taxon>Hansschlegelia</taxon>
    </lineage>
</organism>
<evidence type="ECO:0000256" key="1">
    <source>
        <dbReference type="SAM" id="SignalP"/>
    </source>
</evidence>
<name>A0A9W6IYC6_9HYPH</name>
<comment type="caution">
    <text evidence="3">The sequence shown here is derived from an EMBL/GenBank/DDBJ whole genome shotgun (WGS) entry which is preliminary data.</text>
</comment>
<reference evidence="3" key="1">
    <citation type="journal article" date="2014" name="Int. J. Syst. Evol. Microbiol.">
        <title>Complete genome sequence of Corynebacterium casei LMG S-19264T (=DSM 44701T), isolated from a smear-ripened cheese.</title>
        <authorList>
            <consortium name="US DOE Joint Genome Institute (JGI-PGF)"/>
            <person name="Walter F."/>
            <person name="Albersmeier A."/>
            <person name="Kalinowski J."/>
            <person name="Ruckert C."/>
        </authorList>
    </citation>
    <scope>NUCLEOTIDE SEQUENCE</scope>
    <source>
        <strain evidence="3">VKM B-2347</strain>
    </source>
</reference>
<reference evidence="3" key="2">
    <citation type="submission" date="2023-01" db="EMBL/GenBank/DDBJ databases">
        <authorList>
            <person name="Sun Q."/>
            <person name="Evtushenko L."/>
        </authorList>
    </citation>
    <scope>NUCLEOTIDE SEQUENCE</scope>
    <source>
        <strain evidence="3">VKM B-2347</strain>
    </source>
</reference>
<feature type="chain" id="PRO_5040798380" evidence="1">
    <location>
        <begin position="25"/>
        <end position="204"/>
    </location>
</feature>
<evidence type="ECO:0000313" key="4">
    <source>
        <dbReference type="Proteomes" id="UP001143372"/>
    </source>
</evidence>
<dbReference type="EMBL" id="BSFI01000004">
    <property type="protein sequence ID" value="GLK67396.1"/>
    <property type="molecule type" value="Genomic_DNA"/>
</dbReference>
<gene>
    <name evidence="3" type="ORF">GCM10008179_10340</name>
</gene>
<evidence type="ECO:0000313" key="3">
    <source>
        <dbReference type="EMBL" id="GLK67396.1"/>
    </source>
</evidence>
<dbReference type="PANTHER" id="PTHR34406:SF1">
    <property type="entry name" value="PROTEIN YCEI"/>
    <property type="match status" value="1"/>
</dbReference>
<accession>A0A9W6IYC6</accession>
<dbReference type="Proteomes" id="UP001143372">
    <property type="component" value="Unassembled WGS sequence"/>
</dbReference>
<keyword evidence="1" id="KW-0732">Signal</keyword>